<protein>
    <recommendedName>
        <fullName evidence="4">Transmembrane protein</fullName>
    </recommendedName>
</protein>
<feature type="transmembrane region" description="Helical" evidence="1">
    <location>
        <begin position="25"/>
        <end position="45"/>
    </location>
</feature>
<accession>A0A9N9T014</accession>
<reference evidence="2" key="1">
    <citation type="submission" date="2022-01" db="EMBL/GenBank/DDBJ databases">
        <authorList>
            <person name="King R."/>
        </authorList>
    </citation>
    <scope>NUCLEOTIDE SEQUENCE</scope>
</reference>
<organism evidence="2 3">
    <name type="scientific">Diabrotica balteata</name>
    <name type="common">Banded cucumber beetle</name>
    <dbReference type="NCBI Taxonomy" id="107213"/>
    <lineage>
        <taxon>Eukaryota</taxon>
        <taxon>Metazoa</taxon>
        <taxon>Ecdysozoa</taxon>
        <taxon>Arthropoda</taxon>
        <taxon>Hexapoda</taxon>
        <taxon>Insecta</taxon>
        <taxon>Pterygota</taxon>
        <taxon>Neoptera</taxon>
        <taxon>Endopterygota</taxon>
        <taxon>Coleoptera</taxon>
        <taxon>Polyphaga</taxon>
        <taxon>Cucujiformia</taxon>
        <taxon>Chrysomeloidea</taxon>
        <taxon>Chrysomelidae</taxon>
        <taxon>Galerucinae</taxon>
        <taxon>Diabroticina</taxon>
        <taxon>Diabroticites</taxon>
        <taxon>Diabrotica</taxon>
    </lineage>
</organism>
<keyword evidence="1" id="KW-1133">Transmembrane helix</keyword>
<dbReference type="EMBL" id="OU898279">
    <property type="protein sequence ID" value="CAG9832690.1"/>
    <property type="molecule type" value="Genomic_DNA"/>
</dbReference>
<dbReference type="OrthoDB" id="6020543at2759"/>
<evidence type="ECO:0000256" key="1">
    <source>
        <dbReference type="SAM" id="Phobius"/>
    </source>
</evidence>
<evidence type="ECO:0000313" key="2">
    <source>
        <dbReference type="EMBL" id="CAG9832690.1"/>
    </source>
</evidence>
<keyword evidence="3" id="KW-1185">Reference proteome</keyword>
<proteinExistence type="predicted"/>
<keyword evidence="1" id="KW-0472">Membrane</keyword>
<evidence type="ECO:0000313" key="3">
    <source>
        <dbReference type="Proteomes" id="UP001153709"/>
    </source>
</evidence>
<evidence type="ECO:0008006" key="4">
    <source>
        <dbReference type="Google" id="ProtNLM"/>
    </source>
</evidence>
<dbReference type="Proteomes" id="UP001153709">
    <property type="component" value="Chromosome 4"/>
</dbReference>
<gene>
    <name evidence="2" type="ORF">DIABBA_LOCUS6145</name>
</gene>
<sequence length="103" mass="12336">MMSYPEGLIPLKIDNLLFFKLLEHVQLLLLFLHIFLIQWTVQYFMNVITDIQLSSSVLPEHTLMMKKIFVKLHISLIVAPDQLQQQQQHQKQLINYLNYPIFR</sequence>
<keyword evidence="1" id="KW-0812">Transmembrane</keyword>
<dbReference type="AlphaFoldDB" id="A0A9N9T014"/>
<name>A0A9N9T014_DIABA</name>